<dbReference type="PANTHER" id="PTHR33525">
    <property type="match status" value="1"/>
</dbReference>
<dbReference type="KEGG" id="tbn:TBH_C2707"/>
<dbReference type="InterPro" id="IPR052340">
    <property type="entry name" value="RNase_Y/CdgJ"/>
</dbReference>
<reference evidence="2 3" key="1">
    <citation type="journal article" date="2014" name="PLoS ONE">
        <title>Physiological and genomic features of a novel sulfur-oxidizing gammaproteobacterium belonging to a previously uncultivated symbiotic lineage isolated from a hydrothermal vent.</title>
        <authorList>
            <person name="Nunoura T."/>
            <person name="Takaki Y."/>
            <person name="Kazama H."/>
            <person name="Kakuta J."/>
            <person name="Shimamura S."/>
            <person name="Makita H."/>
            <person name="Hirai M."/>
            <person name="Miyazaki M."/>
            <person name="Takai K."/>
        </authorList>
    </citation>
    <scope>NUCLEOTIDE SEQUENCE [LARGE SCALE GENOMIC DNA]</scope>
    <source>
        <strain evidence="2 3">Hiromi1</strain>
    </source>
</reference>
<evidence type="ECO:0000313" key="3">
    <source>
        <dbReference type="Proteomes" id="UP000031631"/>
    </source>
</evidence>
<dbReference type="SUPFAM" id="SSF109604">
    <property type="entry name" value="HD-domain/PDEase-like"/>
    <property type="match status" value="1"/>
</dbReference>
<dbReference type="Gene3D" id="1.10.3210.10">
    <property type="entry name" value="Hypothetical protein af1432"/>
    <property type="match status" value="1"/>
</dbReference>
<sequence>MSQYMNTSTDNVALDFLNDLAFQLSSRDIELPPFPDVYTRILGALNDPNLSMARLAKMVTAAPDLCVRILLLANSALHNRAGVEVVDIGAAVSRLGVSAVRNATVAVATREMFDCPRSSPIWKTLEQLRSTSVHTAAYASVLADYAGMPEDKDDAMLTGLLHNVGHFYILTKSRQFPEFVKEISIEDWVPGVGCALIENWGFPEPIAKAIDVQNDQERTHFGPADLADILRAAKLMVRMAESGDPEAVLDEIDWRHSPDLIKLDINPDNVLDIFNGFADEVNLFRSALK</sequence>
<dbReference type="EMBL" id="AP012273">
    <property type="protein sequence ID" value="BAO45612.1"/>
    <property type="molecule type" value="Genomic_DNA"/>
</dbReference>
<protein>
    <recommendedName>
        <fullName evidence="1">HDOD domain-containing protein</fullName>
    </recommendedName>
</protein>
<gene>
    <name evidence="2" type="ORF">TBH_C2707</name>
</gene>
<accession>A0A7U6GL58</accession>
<proteinExistence type="predicted"/>
<evidence type="ECO:0000259" key="1">
    <source>
        <dbReference type="PROSITE" id="PS51833"/>
    </source>
</evidence>
<feature type="domain" description="HDOD" evidence="1">
    <location>
        <begin position="31"/>
        <end position="216"/>
    </location>
</feature>
<organism evidence="2 3">
    <name type="scientific">Thiolapillus brandeum</name>
    <dbReference type="NCBI Taxonomy" id="1076588"/>
    <lineage>
        <taxon>Bacteria</taxon>
        <taxon>Pseudomonadati</taxon>
        <taxon>Pseudomonadota</taxon>
        <taxon>Gammaproteobacteria</taxon>
        <taxon>Chromatiales</taxon>
        <taxon>Sedimenticolaceae</taxon>
        <taxon>Thiolapillus</taxon>
    </lineage>
</organism>
<evidence type="ECO:0000313" key="2">
    <source>
        <dbReference type="EMBL" id="BAO45612.1"/>
    </source>
</evidence>
<dbReference type="Pfam" id="PF08668">
    <property type="entry name" value="HDOD"/>
    <property type="match status" value="1"/>
</dbReference>
<dbReference type="InterPro" id="IPR013976">
    <property type="entry name" value="HDOD"/>
</dbReference>
<dbReference type="Proteomes" id="UP000031631">
    <property type="component" value="Chromosome"/>
</dbReference>
<name>A0A7U6GL58_9GAMM</name>
<dbReference type="PANTHER" id="PTHR33525:SF3">
    <property type="entry name" value="RIBONUCLEASE Y"/>
    <property type="match status" value="1"/>
</dbReference>
<dbReference type="PROSITE" id="PS51833">
    <property type="entry name" value="HDOD"/>
    <property type="match status" value="1"/>
</dbReference>
<dbReference type="AlphaFoldDB" id="A0A7U6GL58"/>
<keyword evidence="3" id="KW-1185">Reference proteome</keyword>